<evidence type="ECO:0000256" key="4">
    <source>
        <dbReference type="ARBA" id="ARBA00022452"/>
    </source>
</evidence>
<keyword evidence="10" id="KW-1185">Reference proteome</keyword>
<dbReference type="GO" id="GO:0009279">
    <property type="term" value="C:cell outer membrane"/>
    <property type="evidence" value="ECO:0007669"/>
    <property type="project" value="UniProtKB-SubCell"/>
</dbReference>
<dbReference type="GO" id="GO:1990281">
    <property type="term" value="C:efflux pump complex"/>
    <property type="evidence" value="ECO:0007669"/>
    <property type="project" value="TreeGrafter"/>
</dbReference>
<comment type="similarity">
    <text evidence="2">Belongs to the outer membrane factor (OMF) (TC 1.B.17) family.</text>
</comment>
<dbReference type="NCBIfam" id="TIGR01844">
    <property type="entry name" value="type_I_sec_TolC"/>
    <property type="match status" value="1"/>
</dbReference>
<accession>A0AAW3MKP6</accession>
<comment type="subcellular location">
    <subcellularLocation>
        <location evidence="1">Cell outer membrane</location>
    </subcellularLocation>
</comment>
<evidence type="ECO:0000256" key="5">
    <source>
        <dbReference type="ARBA" id="ARBA00022692"/>
    </source>
</evidence>
<keyword evidence="3" id="KW-0813">Transport</keyword>
<evidence type="ECO:0000313" key="10">
    <source>
        <dbReference type="Proteomes" id="UP000056453"/>
    </source>
</evidence>
<dbReference type="AlphaFoldDB" id="A0AAW3MKP6"/>
<dbReference type="InterPro" id="IPR010130">
    <property type="entry name" value="T1SS_OMP_TolC"/>
</dbReference>
<dbReference type="PANTHER" id="PTHR30026:SF20">
    <property type="entry name" value="OUTER MEMBRANE PROTEIN TOLC"/>
    <property type="match status" value="1"/>
</dbReference>
<name>A0AAW3MKP6_9BURK</name>
<feature type="coiled-coil region" evidence="8">
    <location>
        <begin position="138"/>
        <end position="189"/>
    </location>
</feature>
<dbReference type="EMBL" id="LPBJ01000081">
    <property type="protein sequence ID" value="KVP92695.1"/>
    <property type="molecule type" value="Genomic_DNA"/>
</dbReference>
<keyword evidence="6" id="KW-0472">Membrane</keyword>
<organism evidence="9 10">
    <name type="scientific">Burkholderia ubonensis</name>
    <dbReference type="NCBI Taxonomy" id="101571"/>
    <lineage>
        <taxon>Bacteria</taxon>
        <taxon>Pseudomonadati</taxon>
        <taxon>Pseudomonadota</taxon>
        <taxon>Betaproteobacteria</taxon>
        <taxon>Burkholderiales</taxon>
        <taxon>Burkholderiaceae</taxon>
        <taxon>Burkholderia</taxon>
        <taxon>Burkholderia cepacia complex</taxon>
    </lineage>
</organism>
<keyword evidence="4" id="KW-1134">Transmembrane beta strand</keyword>
<dbReference type="InterPro" id="IPR003423">
    <property type="entry name" value="OMP_efflux"/>
</dbReference>
<reference evidence="9 10" key="1">
    <citation type="submission" date="2015-11" db="EMBL/GenBank/DDBJ databases">
        <title>Expanding the genomic diversity of Burkholderia species for the development of highly accurate diagnostics.</title>
        <authorList>
            <person name="Sahl J."/>
            <person name="Keim P."/>
            <person name="Wagner D."/>
        </authorList>
    </citation>
    <scope>NUCLEOTIDE SEQUENCE [LARGE SCALE GENOMIC DNA]</scope>
    <source>
        <strain evidence="9 10">MSMB1808WGS</strain>
    </source>
</reference>
<dbReference type="Pfam" id="PF02321">
    <property type="entry name" value="OEP"/>
    <property type="match status" value="2"/>
</dbReference>
<dbReference type="SUPFAM" id="SSF56954">
    <property type="entry name" value="Outer membrane efflux proteins (OEP)"/>
    <property type="match status" value="1"/>
</dbReference>
<dbReference type="Gene3D" id="1.20.1600.10">
    <property type="entry name" value="Outer membrane efflux proteins (OEP)"/>
    <property type="match status" value="1"/>
</dbReference>
<dbReference type="Proteomes" id="UP000056453">
    <property type="component" value="Unassembled WGS sequence"/>
</dbReference>
<dbReference type="GO" id="GO:0015562">
    <property type="term" value="F:efflux transmembrane transporter activity"/>
    <property type="evidence" value="ECO:0007669"/>
    <property type="project" value="InterPro"/>
</dbReference>
<sequence length="434" mass="46984">MALLACFTGVSAAQATDLVDAISAASGFDAGIAAARDARLAGHEKRWQGLAGLLPRAQVDGNYTKQDQPTAAYAAAVRRHSVSATITQPIFDMTRISDFRRGGALADQADIEYEKAWQMLIMEVSDAYFNVLYTRELLQASESARQAFKKQLDQAQAALKIGEGTRTDVDEAQANLDEALARIISARNESEVASGTFRRLTGLSAEDIAPIVWQCSPKAALVDLATAMDEAARDNLDVRIAEKQLEQSTANVTAATGAHLPVVNFQASYGANWSRGSGENIWDGIFGTTSKTRSSVIGVIVTIPLFAGGGQLSASREAYRRREQSRNALDDARLKARENARTAYLGITNGLALIRAQERALASARRKLDSTRLGREVGLRTQIDELNARQRYFEVVRDLANARYRHLRARLKLSAALGTLGKNDVAGIACRSPG</sequence>
<evidence type="ECO:0000313" key="9">
    <source>
        <dbReference type="EMBL" id="KVP92695.1"/>
    </source>
</evidence>
<comment type="caution">
    <text evidence="9">The sequence shown here is derived from an EMBL/GenBank/DDBJ whole genome shotgun (WGS) entry which is preliminary data.</text>
</comment>
<dbReference type="GO" id="GO:0015288">
    <property type="term" value="F:porin activity"/>
    <property type="evidence" value="ECO:0007669"/>
    <property type="project" value="TreeGrafter"/>
</dbReference>
<keyword evidence="8" id="KW-0175">Coiled coil</keyword>
<evidence type="ECO:0000256" key="1">
    <source>
        <dbReference type="ARBA" id="ARBA00004442"/>
    </source>
</evidence>
<proteinExistence type="inferred from homology"/>
<dbReference type="InterPro" id="IPR051906">
    <property type="entry name" value="TolC-like"/>
</dbReference>
<evidence type="ECO:0000256" key="7">
    <source>
        <dbReference type="ARBA" id="ARBA00023237"/>
    </source>
</evidence>
<evidence type="ECO:0000256" key="8">
    <source>
        <dbReference type="SAM" id="Coils"/>
    </source>
</evidence>
<protein>
    <submittedName>
        <fullName evidence="9">Anibiotic ABC transporter</fullName>
    </submittedName>
</protein>
<gene>
    <name evidence="9" type="ORF">WJ96_15865</name>
</gene>
<evidence type="ECO:0000256" key="3">
    <source>
        <dbReference type="ARBA" id="ARBA00022448"/>
    </source>
</evidence>
<keyword evidence="5" id="KW-0812">Transmembrane</keyword>
<dbReference type="PANTHER" id="PTHR30026">
    <property type="entry name" value="OUTER MEMBRANE PROTEIN TOLC"/>
    <property type="match status" value="1"/>
</dbReference>
<keyword evidence="7" id="KW-0998">Cell outer membrane</keyword>
<evidence type="ECO:0000256" key="6">
    <source>
        <dbReference type="ARBA" id="ARBA00023136"/>
    </source>
</evidence>
<evidence type="ECO:0000256" key="2">
    <source>
        <dbReference type="ARBA" id="ARBA00007613"/>
    </source>
</evidence>